<comment type="caution">
    <text evidence="2">The sequence shown here is derived from an EMBL/GenBank/DDBJ whole genome shotgun (WGS) entry which is preliminary data.</text>
</comment>
<evidence type="ECO:0000313" key="3">
    <source>
        <dbReference type="Proteomes" id="UP000032233"/>
    </source>
</evidence>
<keyword evidence="1" id="KW-1133">Transmembrane helix</keyword>
<organism evidence="2 3">
    <name type="scientific">Dethiosulfatarculus sandiegensis</name>
    <dbReference type="NCBI Taxonomy" id="1429043"/>
    <lineage>
        <taxon>Bacteria</taxon>
        <taxon>Pseudomonadati</taxon>
        <taxon>Thermodesulfobacteriota</taxon>
        <taxon>Desulfarculia</taxon>
        <taxon>Desulfarculales</taxon>
        <taxon>Desulfarculaceae</taxon>
        <taxon>Dethiosulfatarculus</taxon>
    </lineage>
</organism>
<dbReference type="EMBL" id="AZAC01000003">
    <property type="protein sequence ID" value="KIX15492.1"/>
    <property type="molecule type" value="Genomic_DNA"/>
</dbReference>
<name>A0A0D2GLF6_9BACT</name>
<keyword evidence="1" id="KW-0812">Transmembrane</keyword>
<reference evidence="2 3" key="1">
    <citation type="submission" date="2013-11" db="EMBL/GenBank/DDBJ databases">
        <title>Metagenomic analysis of a methanogenic consortium involved in long chain n-alkane degradation.</title>
        <authorList>
            <person name="Davidova I.A."/>
            <person name="Callaghan A.V."/>
            <person name="Wawrik B."/>
            <person name="Pruitt S."/>
            <person name="Marks C."/>
            <person name="Duncan K.E."/>
            <person name="Suflita J.M."/>
        </authorList>
    </citation>
    <scope>NUCLEOTIDE SEQUENCE [LARGE SCALE GENOMIC DNA]</scope>
    <source>
        <strain evidence="2 3">SPR</strain>
    </source>
</reference>
<sequence>MSAVQNGWWLDLIFTSLVHPALRIILRGARLLLKMFREQPLKLSRPFSGDAARNYPGICSKLELPK</sequence>
<evidence type="ECO:0000256" key="1">
    <source>
        <dbReference type="SAM" id="Phobius"/>
    </source>
</evidence>
<accession>A0A0D2GLF6</accession>
<gene>
    <name evidence="2" type="ORF">X474_04535</name>
</gene>
<dbReference type="RefSeq" id="WP_044346899.1">
    <property type="nucleotide sequence ID" value="NZ_AZAC01000003.1"/>
</dbReference>
<keyword evidence="1" id="KW-0472">Membrane</keyword>
<dbReference type="Proteomes" id="UP000032233">
    <property type="component" value="Unassembled WGS sequence"/>
</dbReference>
<evidence type="ECO:0000313" key="2">
    <source>
        <dbReference type="EMBL" id="KIX15492.1"/>
    </source>
</evidence>
<dbReference type="AlphaFoldDB" id="A0A0D2GLF6"/>
<keyword evidence="3" id="KW-1185">Reference proteome</keyword>
<feature type="transmembrane region" description="Helical" evidence="1">
    <location>
        <begin position="6"/>
        <end position="26"/>
    </location>
</feature>
<dbReference type="InParanoid" id="A0A0D2GLF6"/>
<dbReference type="STRING" id="1429043.X474_04535"/>
<protein>
    <submittedName>
        <fullName evidence="2">Uncharacterized protein</fullName>
    </submittedName>
</protein>
<proteinExistence type="predicted"/>